<dbReference type="InterPro" id="IPR005485">
    <property type="entry name" value="Rbsml_uL18_euk_arch"/>
</dbReference>
<evidence type="ECO:0000256" key="5">
    <source>
        <dbReference type="ARBA" id="ARBA00023274"/>
    </source>
</evidence>
<evidence type="ECO:0000313" key="7">
    <source>
        <dbReference type="EMBL" id="RWX73533.1"/>
    </source>
</evidence>
<keyword evidence="4 6" id="KW-0689">Ribosomal protein</keyword>
<dbReference type="CDD" id="cd00432">
    <property type="entry name" value="Ribosomal_L18_L5e"/>
    <property type="match status" value="1"/>
</dbReference>
<dbReference type="Proteomes" id="UP000288215">
    <property type="component" value="Unassembled WGS sequence"/>
</dbReference>
<dbReference type="GO" id="GO:0000027">
    <property type="term" value="P:ribosomal large subunit assembly"/>
    <property type="evidence" value="ECO:0007669"/>
    <property type="project" value="TreeGrafter"/>
</dbReference>
<sequence length="196" mass="21910">MAKGTIYRVAFRRRRENRTDYRLRKRLISSRLPRLVIRRSLKHTYLQLVEARIEGDKVLVSASTAELRKYGWKGGTGNVPAAYLAGFLIGKKALAKGISKAIVDINGYAVTKSNRILNAMKGAIDSGMEIPHGEEILPDEDRTKGTAIAEYASALQSEDPAKYQRMFSSYLKSELPPEGIVEHFESVKAAIEKEVK</sequence>
<keyword evidence="5 6" id="KW-0687">Ribonucleoprotein</keyword>
<dbReference type="InterPro" id="IPR057267">
    <property type="entry name" value="Rbsml_uL18_arch"/>
</dbReference>
<dbReference type="NCBIfam" id="NF006342">
    <property type="entry name" value="PRK08569.1"/>
    <property type="match status" value="1"/>
</dbReference>
<evidence type="ECO:0000256" key="6">
    <source>
        <dbReference type="HAMAP-Rule" id="MF_01337"/>
    </source>
</evidence>
<comment type="caution">
    <text evidence="7">The sequence shown here is derived from an EMBL/GenBank/DDBJ whole genome shotgun (WGS) entry which is preliminary data.</text>
</comment>
<comment type="function">
    <text evidence="6">This is one of the proteins that bind and probably mediate the attachment of the 5S RNA into the large ribosomal subunit, where it forms part of the central protuberance.</text>
</comment>
<dbReference type="GO" id="GO:0008097">
    <property type="term" value="F:5S rRNA binding"/>
    <property type="evidence" value="ECO:0007669"/>
    <property type="project" value="InterPro"/>
</dbReference>
<evidence type="ECO:0000256" key="3">
    <source>
        <dbReference type="ARBA" id="ARBA00022884"/>
    </source>
</evidence>
<evidence type="ECO:0000256" key="4">
    <source>
        <dbReference type="ARBA" id="ARBA00022980"/>
    </source>
</evidence>
<dbReference type="InterPro" id="IPR057268">
    <property type="entry name" value="Ribosomal_L18"/>
</dbReference>
<dbReference type="PANTHER" id="PTHR23410">
    <property type="entry name" value="RIBOSOMAL PROTEIN L5-RELATED"/>
    <property type="match status" value="1"/>
</dbReference>
<dbReference type="PANTHER" id="PTHR23410:SF12">
    <property type="entry name" value="LARGE RIBOSOMAL SUBUNIT PROTEIN UL18"/>
    <property type="match status" value="1"/>
</dbReference>
<dbReference type="HAMAP" id="MF_01337_A">
    <property type="entry name" value="Ribosomal_uL18_A"/>
    <property type="match status" value="1"/>
</dbReference>
<accession>A0A444L7J7</accession>
<dbReference type="SUPFAM" id="SSF53137">
    <property type="entry name" value="Translational machinery components"/>
    <property type="match status" value="1"/>
</dbReference>
<dbReference type="AlphaFoldDB" id="A0A444L7J7"/>
<proteinExistence type="inferred from homology"/>
<evidence type="ECO:0000313" key="8">
    <source>
        <dbReference type="Proteomes" id="UP000288215"/>
    </source>
</evidence>
<organism evidence="7 8">
    <name type="scientific">Methanosuratincola subterraneus</name>
    <dbReference type="NCBI Taxonomy" id="2593994"/>
    <lineage>
        <taxon>Archaea</taxon>
        <taxon>Thermoproteota</taxon>
        <taxon>Methanosuratincolia</taxon>
        <taxon>Candidatus Methanomethylicales</taxon>
        <taxon>Candidatus Methanomethylicaceae</taxon>
        <taxon>Candidatus Methanosuratincola (ex Vanwonterghem et al. 2016)</taxon>
    </lineage>
</organism>
<keyword evidence="2 6" id="KW-0699">rRNA-binding</keyword>
<dbReference type="Pfam" id="PF17144">
    <property type="entry name" value="Ribosomal_L5e"/>
    <property type="match status" value="1"/>
</dbReference>
<dbReference type="GO" id="GO:0006412">
    <property type="term" value="P:translation"/>
    <property type="evidence" value="ECO:0007669"/>
    <property type="project" value="UniProtKB-UniRule"/>
</dbReference>
<reference evidence="7 8" key="1">
    <citation type="submission" date="2018-12" db="EMBL/GenBank/DDBJ databases">
        <title>The complete genome of the methanogenic archaea of the candidate phylum Verstraetearchaeota, obtained from the metagenome of underground thermal water.</title>
        <authorList>
            <person name="Kadnikov V.V."/>
            <person name="Mardanov A.V."/>
            <person name="Beletsky A.V."/>
            <person name="Karnachuk O.V."/>
            <person name="Ravin N.V."/>
        </authorList>
    </citation>
    <scope>NUCLEOTIDE SEQUENCE [LARGE SCALE GENOMIC DNA]</scope>
    <source>
        <strain evidence="7">Ch88</strain>
    </source>
</reference>
<protein>
    <recommendedName>
        <fullName evidence="6">Large ribosomal subunit protein uL18</fullName>
    </recommendedName>
</protein>
<comment type="similarity">
    <text evidence="1 6">Belongs to the universal ribosomal protein uL18 family.</text>
</comment>
<name>A0A444L7J7_METS7</name>
<keyword evidence="3 6" id="KW-0694">RNA-binding</keyword>
<evidence type="ECO:0000256" key="1">
    <source>
        <dbReference type="ARBA" id="ARBA00007116"/>
    </source>
</evidence>
<dbReference type="GO" id="GO:0022625">
    <property type="term" value="C:cytosolic large ribosomal subunit"/>
    <property type="evidence" value="ECO:0007669"/>
    <property type="project" value="TreeGrafter"/>
</dbReference>
<comment type="subunit">
    <text evidence="6">Part of the 50S ribosomal subunit. Contacts the 5S and 23S rRNAs.</text>
</comment>
<gene>
    <name evidence="6" type="primary">rpl18</name>
    <name evidence="7" type="ORF">Metus_1507</name>
</gene>
<dbReference type="EMBL" id="RXGA01000003">
    <property type="protein sequence ID" value="RWX73533.1"/>
    <property type="molecule type" value="Genomic_DNA"/>
</dbReference>
<dbReference type="Gene3D" id="3.30.420.100">
    <property type="match status" value="1"/>
</dbReference>
<evidence type="ECO:0000256" key="2">
    <source>
        <dbReference type="ARBA" id="ARBA00022730"/>
    </source>
</evidence>
<dbReference type="GO" id="GO:0003735">
    <property type="term" value="F:structural constituent of ribosome"/>
    <property type="evidence" value="ECO:0007669"/>
    <property type="project" value="InterPro"/>
</dbReference>